<evidence type="ECO:0000313" key="4">
    <source>
        <dbReference type="Proteomes" id="UP000017052"/>
    </source>
</evidence>
<dbReference type="InterPro" id="IPR051463">
    <property type="entry name" value="Peptidase_U62_metallo"/>
</dbReference>
<evidence type="ECO:0000259" key="2">
    <source>
        <dbReference type="Pfam" id="PF19289"/>
    </source>
</evidence>
<dbReference type="InterPro" id="IPR045569">
    <property type="entry name" value="Metalloprtase-TldD/E_C"/>
</dbReference>
<organism evidence="3 4">
    <name type="scientific">Propionibacterium acidifaciens F0233</name>
    <dbReference type="NCBI Taxonomy" id="553198"/>
    <lineage>
        <taxon>Bacteria</taxon>
        <taxon>Bacillati</taxon>
        <taxon>Actinomycetota</taxon>
        <taxon>Actinomycetes</taxon>
        <taxon>Propionibacteriales</taxon>
        <taxon>Propionibacteriaceae</taxon>
        <taxon>Propionibacterium</taxon>
    </lineage>
</organism>
<reference evidence="3" key="1">
    <citation type="submission" date="2013-08" db="EMBL/GenBank/DDBJ databases">
        <authorList>
            <person name="Durkin A.S."/>
            <person name="Haft D.R."/>
            <person name="McCorrison J."/>
            <person name="Torralba M."/>
            <person name="Gillis M."/>
            <person name="Haft D.H."/>
            <person name="Methe B."/>
            <person name="Sutton G."/>
            <person name="Nelson K.E."/>
        </authorList>
    </citation>
    <scope>NUCLEOTIDE SEQUENCE [LARGE SCALE GENOMIC DNA]</scope>
    <source>
        <strain evidence="3">F0233</strain>
    </source>
</reference>
<protein>
    <recommendedName>
        <fullName evidence="2">Metalloprotease TldD/E C-terminal domain-containing protein</fullName>
    </recommendedName>
</protein>
<dbReference type="GO" id="GO:0006508">
    <property type="term" value="P:proteolysis"/>
    <property type="evidence" value="ECO:0007669"/>
    <property type="project" value="InterPro"/>
</dbReference>
<dbReference type="GO" id="GO:0005829">
    <property type="term" value="C:cytosol"/>
    <property type="evidence" value="ECO:0007669"/>
    <property type="project" value="TreeGrafter"/>
</dbReference>
<comment type="caution">
    <text evidence="3">The sequence shown here is derived from an EMBL/GenBank/DDBJ whole genome shotgun (WGS) entry which is preliminary data.</text>
</comment>
<feature type="domain" description="Metalloprotease TldD/E C-terminal" evidence="2">
    <location>
        <begin position="166"/>
        <end position="381"/>
    </location>
</feature>
<dbReference type="PANTHER" id="PTHR30624">
    <property type="entry name" value="UNCHARACTERIZED PROTEIN TLDD AND PMBA"/>
    <property type="match status" value="1"/>
</dbReference>
<evidence type="ECO:0000256" key="1">
    <source>
        <dbReference type="ARBA" id="ARBA00005836"/>
    </source>
</evidence>
<keyword evidence="4" id="KW-1185">Reference proteome</keyword>
<proteinExistence type="inferred from homology"/>
<dbReference type="SUPFAM" id="SSF111283">
    <property type="entry name" value="Putative modulator of DNA gyrase, PmbA/TldD"/>
    <property type="match status" value="1"/>
</dbReference>
<dbReference type="GO" id="GO:0008237">
    <property type="term" value="F:metallopeptidase activity"/>
    <property type="evidence" value="ECO:0007669"/>
    <property type="project" value="InterPro"/>
</dbReference>
<dbReference type="PANTHER" id="PTHR30624:SF4">
    <property type="entry name" value="METALLOPROTEASE TLDD"/>
    <property type="match status" value="1"/>
</dbReference>
<dbReference type="AlphaFoldDB" id="U2RJV2"/>
<comment type="similarity">
    <text evidence="1">Belongs to the peptidase U62 family.</text>
</comment>
<sequence length="394" mass="44001">MITREIREDSIVFVRGNVSCWRNAISGSYSWRNLRGRVQINPAGEILEKDCLLRLDRVNREAFSDLCMKFQNRLSRFSDFKLSIVVKDRMERIFWENGKDERSCNSIKISLTSRLWGSYLAEAPIVLNLWDSLHRMFERLYSYVEESACLPVLTGSRCTRSHLRGVLLPPRSAGFFFHETLGHMLEADVRGLYPGENLIGMDERINVIDDVRGNEHLIGLAEVDDLACTMSPVSLVEQGHVRRLISIEYTMNGNSSSDGFARASTCFEKPVPRMRVTQVLPVSPSDSDTLDLDGHWFSLEHALQGSVTPGTGEFKIIGSGFHMMNGERIGFNGSIMITGRLENILRKLVHIGSESSVYAADCGKMGQAVRVGYGAPMTALSGSTLKLAEPGAEN</sequence>
<dbReference type="Pfam" id="PF19289">
    <property type="entry name" value="PmbA_TldD_3rd"/>
    <property type="match status" value="1"/>
</dbReference>
<dbReference type="Proteomes" id="UP000017052">
    <property type="component" value="Unassembled WGS sequence"/>
</dbReference>
<name>U2RJV2_9ACTN</name>
<gene>
    <name evidence="3" type="ORF">HMPREF0682_1741</name>
</gene>
<dbReference type="InterPro" id="IPR036059">
    <property type="entry name" value="TldD/PmbA_sf"/>
</dbReference>
<dbReference type="EMBL" id="ACVN02000227">
    <property type="protein sequence ID" value="ERK53823.1"/>
    <property type="molecule type" value="Genomic_DNA"/>
</dbReference>
<evidence type="ECO:0000313" key="3">
    <source>
        <dbReference type="EMBL" id="ERK53823.1"/>
    </source>
</evidence>
<accession>U2RJV2</accession>